<sequence>MSTRILLITHAPLAEALRACALHVFPDCAGDLLVLDVPPQEPPEDTLAHARALLAQGGGAQAPTLVLSDMLGATPCNVAQRLVEGMPAQRLVCGVNLPMLLRALCYRHEDVDSLVSRAVDGGKAGVMQVAACVAPQPIPCKSHD</sequence>
<dbReference type="InterPro" id="IPR036662">
    <property type="entry name" value="PTS_EIIA_man-typ_sf"/>
</dbReference>
<dbReference type="PROSITE" id="PS51096">
    <property type="entry name" value="PTS_EIIA_TYPE_4"/>
    <property type="match status" value="1"/>
</dbReference>
<dbReference type="Proteomes" id="UP000183656">
    <property type="component" value="Unassembled WGS sequence"/>
</dbReference>
<evidence type="ECO:0000313" key="4">
    <source>
        <dbReference type="Proteomes" id="UP000183656"/>
    </source>
</evidence>
<feature type="domain" description="PTS EIIA type-4" evidence="2">
    <location>
        <begin position="2"/>
        <end position="126"/>
    </location>
</feature>
<dbReference type="Pfam" id="PF03610">
    <property type="entry name" value="EIIA-man"/>
    <property type="match status" value="1"/>
</dbReference>
<dbReference type="PANTHER" id="PTHR33799:SF1">
    <property type="entry name" value="PTS SYSTEM MANNOSE-SPECIFIC EIIAB COMPONENT-RELATED"/>
    <property type="match status" value="1"/>
</dbReference>
<protein>
    <submittedName>
        <fullName evidence="3">PTS system, ascorbate-specific IIA component</fullName>
    </submittedName>
</protein>
<keyword evidence="4" id="KW-1185">Reference proteome</keyword>
<dbReference type="GO" id="GO:0009401">
    <property type="term" value="P:phosphoenolpyruvate-dependent sugar phosphotransferase system"/>
    <property type="evidence" value="ECO:0007669"/>
    <property type="project" value="InterPro"/>
</dbReference>
<evidence type="ECO:0000256" key="1">
    <source>
        <dbReference type="ARBA" id="ARBA00022679"/>
    </source>
</evidence>
<dbReference type="PANTHER" id="PTHR33799">
    <property type="entry name" value="PTS PERMEASE-RELATED-RELATED"/>
    <property type="match status" value="1"/>
</dbReference>
<dbReference type="InterPro" id="IPR051471">
    <property type="entry name" value="Bacterial_PTS_sugar_comp"/>
</dbReference>
<dbReference type="GO" id="GO:0016740">
    <property type="term" value="F:transferase activity"/>
    <property type="evidence" value="ECO:0007669"/>
    <property type="project" value="UniProtKB-KW"/>
</dbReference>
<organism evidence="3 4">
    <name type="scientific">Paenacidovorax caeni</name>
    <dbReference type="NCBI Taxonomy" id="343013"/>
    <lineage>
        <taxon>Bacteria</taxon>
        <taxon>Pseudomonadati</taxon>
        <taxon>Pseudomonadota</taxon>
        <taxon>Betaproteobacteria</taxon>
        <taxon>Burkholderiales</taxon>
        <taxon>Comamonadaceae</taxon>
        <taxon>Paenacidovorax</taxon>
    </lineage>
</organism>
<name>A0A1I7KMD1_9BURK</name>
<accession>A0A1I7KMD1</accession>
<evidence type="ECO:0000259" key="2">
    <source>
        <dbReference type="PROSITE" id="PS51096"/>
    </source>
</evidence>
<reference evidence="3 4" key="1">
    <citation type="submission" date="2016-10" db="EMBL/GenBank/DDBJ databases">
        <authorList>
            <person name="de Groot N.N."/>
        </authorList>
    </citation>
    <scope>NUCLEOTIDE SEQUENCE [LARGE SCALE GENOMIC DNA]</scope>
    <source>
        <strain evidence="3 4">R-24608</strain>
    </source>
</reference>
<dbReference type="EMBL" id="FPBX01000058">
    <property type="protein sequence ID" value="SFU98568.1"/>
    <property type="molecule type" value="Genomic_DNA"/>
</dbReference>
<dbReference type="RefSeq" id="WP_054257890.1">
    <property type="nucleotide sequence ID" value="NZ_CYIG01000063.1"/>
</dbReference>
<dbReference type="STRING" id="343013.SAMN04489707_105818"/>
<keyword evidence="1" id="KW-0808">Transferase</keyword>
<evidence type="ECO:0000313" key="3">
    <source>
        <dbReference type="EMBL" id="SFU98568.1"/>
    </source>
</evidence>
<proteinExistence type="predicted"/>
<dbReference type="InterPro" id="IPR004701">
    <property type="entry name" value="PTS_EIIA_man-typ"/>
</dbReference>
<dbReference type="Gene3D" id="3.40.50.510">
    <property type="entry name" value="Phosphotransferase system, mannose-type IIA component"/>
    <property type="match status" value="1"/>
</dbReference>
<gene>
    <name evidence="3" type="ORF">SAMN04489707_105818</name>
</gene>
<dbReference type="GO" id="GO:0016020">
    <property type="term" value="C:membrane"/>
    <property type="evidence" value="ECO:0007669"/>
    <property type="project" value="InterPro"/>
</dbReference>
<dbReference type="SUPFAM" id="SSF53062">
    <property type="entry name" value="PTS system fructose IIA component-like"/>
    <property type="match status" value="1"/>
</dbReference>
<dbReference type="OrthoDB" id="8795346at2"/>
<dbReference type="AlphaFoldDB" id="A0A1I7KMD1"/>